<dbReference type="Pfam" id="PF13715">
    <property type="entry name" value="CarbopepD_reg_2"/>
    <property type="match status" value="1"/>
</dbReference>
<comment type="similarity">
    <text evidence="7">Belongs to the TonB-dependent receptor family.</text>
</comment>
<gene>
    <name evidence="12" type="ORF">DB891_14580</name>
</gene>
<dbReference type="Pfam" id="PF14905">
    <property type="entry name" value="OMP_b-brl_3"/>
    <property type="match status" value="1"/>
</dbReference>
<keyword evidence="4 7" id="KW-0812">Transmembrane</keyword>
<reference evidence="12 13" key="1">
    <citation type="submission" date="2018-04" db="EMBL/GenBank/DDBJ databases">
        <title>Flavobacterium sp. nov., isolated from glacier ice.</title>
        <authorList>
            <person name="Liu Q."/>
            <person name="Xin Y.-H."/>
        </authorList>
    </citation>
    <scope>NUCLEOTIDE SEQUENCE [LARGE SCALE GENOMIC DNA]</scope>
    <source>
        <strain evidence="12 13">LB2P30</strain>
    </source>
</reference>
<evidence type="ECO:0000313" key="13">
    <source>
        <dbReference type="Proteomes" id="UP000245618"/>
    </source>
</evidence>
<proteinExistence type="inferred from homology"/>
<evidence type="ECO:0000256" key="1">
    <source>
        <dbReference type="ARBA" id="ARBA00004571"/>
    </source>
</evidence>
<keyword evidence="5 7" id="KW-0472">Membrane</keyword>
<dbReference type="InterPro" id="IPR012910">
    <property type="entry name" value="Plug_dom"/>
</dbReference>
<dbReference type="InterPro" id="IPR036942">
    <property type="entry name" value="Beta-barrel_TonB_sf"/>
</dbReference>
<dbReference type="Gene3D" id="2.60.40.1120">
    <property type="entry name" value="Carboxypeptidase-like, regulatory domain"/>
    <property type="match status" value="1"/>
</dbReference>
<evidence type="ECO:0000313" key="12">
    <source>
        <dbReference type="EMBL" id="PWA07574.1"/>
    </source>
</evidence>
<keyword evidence="9" id="KW-0732">Signal</keyword>
<dbReference type="Gene3D" id="2.170.130.10">
    <property type="entry name" value="TonB-dependent receptor, plug domain"/>
    <property type="match status" value="1"/>
</dbReference>
<evidence type="ECO:0000259" key="10">
    <source>
        <dbReference type="Pfam" id="PF07715"/>
    </source>
</evidence>
<feature type="compositionally biased region" description="Basic and acidic residues" evidence="8">
    <location>
        <begin position="805"/>
        <end position="816"/>
    </location>
</feature>
<keyword evidence="6 7" id="KW-0998">Cell outer membrane</keyword>
<evidence type="ECO:0000256" key="3">
    <source>
        <dbReference type="ARBA" id="ARBA00022452"/>
    </source>
</evidence>
<dbReference type="PROSITE" id="PS52016">
    <property type="entry name" value="TONB_DEPENDENT_REC_3"/>
    <property type="match status" value="1"/>
</dbReference>
<dbReference type="Pfam" id="PF07715">
    <property type="entry name" value="Plug"/>
    <property type="match status" value="1"/>
</dbReference>
<evidence type="ECO:0000259" key="11">
    <source>
        <dbReference type="Pfam" id="PF14905"/>
    </source>
</evidence>
<comment type="caution">
    <text evidence="12">The sequence shown here is derived from an EMBL/GenBank/DDBJ whole genome shotgun (WGS) entry which is preliminary data.</text>
</comment>
<evidence type="ECO:0000256" key="6">
    <source>
        <dbReference type="ARBA" id="ARBA00023237"/>
    </source>
</evidence>
<dbReference type="SUPFAM" id="SSF56935">
    <property type="entry name" value="Porins"/>
    <property type="match status" value="1"/>
</dbReference>
<dbReference type="RefSeq" id="WP_116764316.1">
    <property type="nucleotide sequence ID" value="NZ_QCZH01000021.1"/>
</dbReference>
<dbReference type="InterPro" id="IPR041700">
    <property type="entry name" value="OMP_b-brl_3"/>
</dbReference>
<evidence type="ECO:0000256" key="5">
    <source>
        <dbReference type="ARBA" id="ARBA00023136"/>
    </source>
</evidence>
<dbReference type="GO" id="GO:0009279">
    <property type="term" value="C:cell outer membrane"/>
    <property type="evidence" value="ECO:0007669"/>
    <property type="project" value="UniProtKB-SubCell"/>
</dbReference>
<dbReference type="PANTHER" id="PTHR40980">
    <property type="entry name" value="PLUG DOMAIN-CONTAINING PROTEIN"/>
    <property type="match status" value="1"/>
</dbReference>
<feature type="domain" description="Outer membrane protein beta-barrel" evidence="11">
    <location>
        <begin position="382"/>
        <end position="799"/>
    </location>
</feature>
<dbReference type="InterPro" id="IPR039426">
    <property type="entry name" value="TonB-dep_rcpt-like"/>
</dbReference>
<feature type="signal peptide" evidence="9">
    <location>
        <begin position="1"/>
        <end position="21"/>
    </location>
</feature>
<dbReference type="SUPFAM" id="SSF49464">
    <property type="entry name" value="Carboxypeptidase regulatory domain-like"/>
    <property type="match status" value="1"/>
</dbReference>
<evidence type="ECO:0000256" key="9">
    <source>
        <dbReference type="SAM" id="SignalP"/>
    </source>
</evidence>
<accession>A0A2U1JRJ1</accession>
<organism evidence="12 13">
    <name type="scientific">Flavobacterium laiguense</name>
    <dbReference type="NCBI Taxonomy" id="2169409"/>
    <lineage>
        <taxon>Bacteria</taxon>
        <taxon>Pseudomonadati</taxon>
        <taxon>Bacteroidota</taxon>
        <taxon>Flavobacteriia</taxon>
        <taxon>Flavobacteriales</taxon>
        <taxon>Flavobacteriaceae</taxon>
        <taxon>Flavobacterium</taxon>
    </lineage>
</organism>
<dbReference type="OrthoDB" id="8764943at2"/>
<dbReference type="InterPro" id="IPR008969">
    <property type="entry name" value="CarboxyPept-like_regulatory"/>
</dbReference>
<evidence type="ECO:0000256" key="2">
    <source>
        <dbReference type="ARBA" id="ARBA00022448"/>
    </source>
</evidence>
<dbReference type="InterPro" id="IPR037066">
    <property type="entry name" value="Plug_dom_sf"/>
</dbReference>
<keyword evidence="12" id="KW-0675">Receptor</keyword>
<protein>
    <submittedName>
        <fullName evidence="12">TonB-dependent receptor</fullName>
    </submittedName>
</protein>
<evidence type="ECO:0000256" key="7">
    <source>
        <dbReference type="PROSITE-ProRule" id="PRU01360"/>
    </source>
</evidence>
<dbReference type="Proteomes" id="UP000245618">
    <property type="component" value="Unassembled WGS sequence"/>
</dbReference>
<dbReference type="AlphaFoldDB" id="A0A2U1JRJ1"/>
<sequence>MKNFKLTVILLFLFIGLSNFAQQGPPTRSKIKVTGKIVDKVSNQPLEYATITLKNTKNPKGIAGGITNGKGEFEAEVIPGVYDITIEFISFKSIQIKQKSILEKKSLGVISLEEDASQLNEVVVRSEKTTVEIKLDKKVYSVGKDLMVKGGTVSDVLDNIPSVSVSTDGVISLRGNENIRFLVDGRPSNAINISEALRQIPADAIDKVEVITNPSARYDAEGGAGILNIILKKGKNRGLNGSFIANVGHPETYGASANINYKTEKLNFFTTNGYNYRNNPGYNKTETQYLNSDGTTKSYVNDNRDTQRTGKGFNSNIGLEWTIAPNTFWTNTFNYRTNKGDNTDDVFYGYFDSNMSYLYSSTRKNDESNDSKNIEYTTNFTKNFNNEGHKLSFDGSYSKNDDNVNSIIVDDNIKNTINPAIDKTGTIQDQSKTQIQTDYVLPFEKGNQFEAGYKGEFSNLTNDYLVADVDSNGNTVPNPNLSNTLEYKEYINALYTQYGFKKNKFSYLLGLRWENSNIEVNQLVTSDFNTKKYSNFFPSAFVTYDLSEETSFTLSYSKRISRPRGRFMNPFVNYSSNINIFKGNPDLDPSMTNKFDFGYLKRWEKLTLSTSMYYENTTDVFTFVRLETGDFVNGTPVILSTPINLSEEQRLGFELTLNYSPYKWWKLNGSFNLYNILTTGDYVYTNYLGTEVLQNFDSKAFSTSGRINSRITLPYKIEWQANANYNGPQTTAQGKILSVVGVNTAFSKDIMKDKATLALNVNDVFNSRLRKMETHIPGLINSYGEMQFRARQIMLSFTYRFNKAKNDKEKPKKQQGEGEGDFQG</sequence>
<feature type="region of interest" description="Disordered" evidence="8">
    <location>
        <begin position="805"/>
        <end position="824"/>
    </location>
</feature>
<comment type="subcellular location">
    <subcellularLocation>
        <location evidence="1 7">Cell outer membrane</location>
        <topology evidence="1 7">Multi-pass membrane protein</topology>
    </subcellularLocation>
</comment>
<keyword evidence="13" id="KW-1185">Reference proteome</keyword>
<keyword evidence="2 7" id="KW-0813">Transport</keyword>
<name>A0A2U1JRJ1_9FLAO</name>
<evidence type="ECO:0000256" key="4">
    <source>
        <dbReference type="ARBA" id="ARBA00022692"/>
    </source>
</evidence>
<dbReference type="Gene3D" id="2.40.170.20">
    <property type="entry name" value="TonB-dependent receptor, beta-barrel domain"/>
    <property type="match status" value="1"/>
</dbReference>
<keyword evidence="3 7" id="KW-1134">Transmembrane beta strand</keyword>
<dbReference type="EMBL" id="QCZH01000021">
    <property type="protein sequence ID" value="PWA07574.1"/>
    <property type="molecule type" value="Genomic_DNA"/>
</dbReference>
<evidence type="ECO:0000256" key="8">
    <source>
        <dbReference type="SAM" id="MobiDB-lite"/>
    </source>
</evidence>
<dbReference type="PANTHER" id="PTHR40980:SF3">
    <property type="entry name" value="TONB-DEPENDENT RECEPTOR-LIKE BETA-BARREL DOMAIN-CONTAINING PROTEIN"/>
    <property type="match status" value="1"/>
</dbReference>
<feature type="chain" id="PRO_5015494525" evidence="9">
    <location>
        <begin position="22"/>
        <end position="824"/>
    </location>
</feature>
<feature type="domain" description="TonB-dependent receptor plug" evidence="10">
    <location>
        <begin position="150"/>
        <end position="226"/>
    </location>
</feature>